<keyword evidence="3 4" id="KW-0067">ATP-binding</keyword>
<dbReference type="Gene3D" id="1.10.510.10">
    <property type="entry name" value="Transferase(Phosphotransferase) domain 1"/>
    <property type="match status" value="1"/>
</dbReference>
<dbReference type="Gene3D" id="2.60.200.20">
    <property type="match status" value="1"/>
</dbReference>
<protein>
    <submittedName>
        <fullName evidence="8">Uncharacterized protein</fullName>
    </submittedName>
</protein>
<dbReference type="InterPro" id="IPR008271">
    <property type="entry name" value="Ser/Thr_kinase_AS"/>
</dbReference>
<feature type="region of interest" description="Disordered" evidence="5">
    <location>
        <begin position="1"/>
        <end position="175"/>
    </location>
</feature>
<evidence type="ECO:0000256" key="2">
    <source>
        <dbReference type="ARBA" id="ARBA00022741"/>
    </source>
</evidence>
<evidence type="ECO:0000256" key="3">
    <source>
        <dbReference type="ARBA" id="ARBA00022840"/>
    </source>
</evidence>
<feature type="domain" description="FHA" evidence="6">
    <location>
        <begin position="210"/>
        <end position="275"/>
    </location>
</feature>
<dbReference type="InterPro" id="IPR000253">
    <property type="entry name" value="FHA_dom"/>
</dbReference>
<feature type="domain" description="Protein kinase" evidence="7">
    <location>
        <begin position="324"/>
        <end position="585"/>
    </location>
</feature>
<dbReference type="CDD" id="cd05117">
    <property type="entry name" value="STKc_CAMK"/>
    <property type="match status" value="1"/>
</dbReference>
<dbReference type="EMBL" id="JAEPQZ010000008">
    <property type="protein sequence ID" value="KAG2178220.1"/>
    <property type="molecule type" value="Genomic_DNA"/>
</dbReference>
<dbReference type="InterPro" id="IPR017441">
    <property type="entry name" value="Protein_kinase_ATP_BS"/>
</dbReference>
<comment type="similarity">
    <text evidence="1">Belongs to the protein kinase superfamily. CAMK Ser/Thr protein kinase family. CHEK2 subfamily.</text>
</comment>
<dbReference type="GO" id="GO:0004672">
    <property type="term" value="F:protein kinase activity"/>
    <property type="evidence" value="ECO:0007669"/>
    <property type="project" value="InterPro"/>
</dbReference>
<proteinExistence type="inferred from homology"/>
<feature type="compositionally biased region" description="Low complexity" evidence="5">
    <location>
        <begin position="78"/>
        <end position="95"/>
    </location>
</feature>
<name>A0A8H7UCT7_MORIS</name>
<dbReference type="SUPFAM" id="SSF49879">
    <property type="entry name" value="SMAD/FHA domain"/>
    <property type="match status" value="1"/>
</dbReference>
<feature type="compositionally biased region" description="Polar residues" evidence="5">
    <location>
        <begin position="125"/>
        <end position="140"/>
    </location>
</feature>
<keyword evidence="9" id="KW-1185">Reference proteome</keyword>
<dbReference type="PROSITE" id="PS00108">
    <property type="entry name" value="PROTEIN_KINASE_ST"/>
    <property type="match status" value="1"/>
</dbReference>
<dbReference type="PROSITE" id="PS00107">
    <property type="entry name" value="PROTEIN_KINASE_ATP"/>
    <property type="match status" value="1"/>
</dbReference>
<dbReference type="InterPro" id="IPR011009">
    <property type="entry name" value="Kinase-like_dom_sf"/>
</dbReference>
<reference evidence="8" key="1">
    <citation type="submission" date="2020-12" db="EMBL/GenBank/DDBJ databases">
        <title>Metabolic potential, ecology and presence of endohyphal bacteria is reflected in genomic diversity of Mucoromycotina.</title>
        <authorList>
            <person name="Muszewska A."/>
            <person name="Okrasinska A."/>
            <person name="Steczkiewicz K."/>
            <person name="Drgas O."/>
            <person name="Orlowska M."/>
            <person name="Perlinska-Lenart U."/>
            <person name="Aleksandrzak-Piekarczyk T."/>
            <person name="Szatraj K."/>
            <person name="Zielenkiewicz U."/>
            <person name="Pilsyk S."/>
            <person name="Malc E."/>
            <person name="Mieczkowski P."/>
            <person name="Kruszewska J.S."/>
            <person name="Biernat P."/>
            <person name="Pawlowska J."/>
        </authorList>
    </citation>
    <scope>NUCLEOTIDE SEQUENCE</scope>
    <source>
        <strain evidence="8">WA0000067209</strain>
    </source>
</reference>
<dbReference type="PANTHER" id="PTHR24347">
    <property type="entry name" value="SERINE/THREONINE-PROTEIN KINASE"/>
    <property type="match status" value="1"/>
</dbReference>
<evidence type="ECO:0000313" key="9">
    <source>
        <dbReference type="Proteomes" id="UP000654370"/>
    </source>
</evidence>
<gene>
    <name evidence="8" type="ORF">INT43_003473</name>
</gene>
<sequence length="636" mass="71377">MTQFTAGETSMYEEVPTPPSQEFQNLELPSKPSPLFRSASVPSHMSGTNQEPNHPPLRAYKTTLNTHARKRSREDSGDTSTDSGESTSTPTTTRPVTNQSSFNHETKRRTTDKSSDTITADPFVTAQSIGSEVTSSVDGTSSKDQDSTAQSVPDDSFKQPITPLKTQSPSEPNWDTHPEAWGYLKSLNTEYPSAYLEKTNETDANGRAGYMLGRSERCELRVNNPCVSQRHCLIYILWQRSNNSLDADGNNRPVRPTVLLEDMSRNGTFVNGQAMSRGSQRILKSGDHIQLYRRVAFSENDERQRFYKIILAPNLVVPPFEEAYSLGAVLGAGNFAQVHIATERETGKEYAVKVVDKERFAGKPKLLASLRKEIAVLMGLKRHSCIMSVENVFEVPSSMYLVLELSRDGDLFDYVASRQRLPEAETRLLIWQLLVGLDYLHANNVVHRDLKLENVLFVNKKELRIKIGDFGLATFLRTDFYLTSRCGTPSYVAPEVLAPASSRAYGKEIDLWSLGVMLYICLCGYPPFSADNKVPVHEIRNGNFTFVKSDWEGISFEARDLIRKLLTVDPARRITVNEAMWHPWIIMDLPGEEDIDPAVTAKIRAIFASQRATMQETQPSTVPFAELEELTSEEEI</sequence>
<dbReference type="FunFam" id="1.10.510.10:FF:000571">
    <property type="entry name" value="Maternal embryonic leucine zipper kinase"/>
    <property type="match status" value="1"/>
</dbReference>
<evidence type="ECO:0000256" key="5">
    <source>
        <dbReference type="SAM" id="MobiDB-lite"/>
    </source>
</evidence>
<dbReference type="OrthoDB" id="407410at2759"/>
<feature type="binding site" evidence="4">
    <location>
        <position position="363"/>
    </location>
    <ligand>
        <name>ATP</name>
        <dbReference type="ChEBI" id="CHEBI:30616"/>
    </ligand>
</feature>
<feature type="compositionally biased region" description="Polar residues" evidence="5">
    <location>
        <begin position="164"/>
        <end position="173"/>
    </location>
</feature>
<accession>A0A8H7UCT7</accession>
<dbReference type="PROSITE" id="PS50011">
    <property type="entry name" value="PROTEIN_KINASE_DOM"/>
    <property type="match status" value="1"/>
</dbReference>
<comment type="caution">
    <text evidence="8">The sequence shown here is derived from an EMBL/GenBank/DDBJ whole genome shotgun (WGS) entry which is preliminary data.</text>
</comment>
<evidence type="ECO:0000259" key="7">
    <source>
        <dbReference type="PROSITE" id="PS50011"/>
    </source>
</evidence>
<dbReference type="InterPro" id="IPR008984">
    <property type="entry name" value="SMAD_FHA_dom_sf"/>
</dbReference>
<dbReference type="Pfam" id="PF00069">
    <property type="entry name" value="Pkinase"/>
    <property type="match status" value="1"/>
</dbReference>
<dbReference type="InterPro" id="IPR000719">
    <property type="entry name" value="Prot_kinase_dom"/>
</dbReference>
<feature type="compositionally biased region" description="Basic and acidic residues" evidence="5">
    <location>
        <begin position="104"/>
        <end position="115"/>
    </location>
</feature>
<organism evidence="8 9">
    <name type="scientific">Mortierella isabellina</name>
    <name type="common">Filamentous fungus</name>
    <name type="synonym">Umbelopsis isabellina</name>
    <dbReference type="NCBI Taxonomy" id="91625"/>
    <lineage>
        <taxon>Eukaryota</taxon>
        <taxon>Fungi</taxon>
        <taxon>Fungi incertae sedis</taxon>
        <taxon>Mucoromycota</taxon>
        <taxon>Mucoromycotina</taxon>
        <taxon>Umbelopsidomycetes</taxon>
        <taxon>Umbelopsidales</taxon>
        <taxon>Umbelopsidaceae</taxon>
        <taxon>Umbelopsis</taxon>
    </lineage>
</organism>
<dbReference type="GO" id="GO:0005524">
    <property type="term" value="F:ATP binding"/>
    <property type="evidence" value="ECO:0007669"/>
    <property type="project" value="UniProtKB-UniRule"/>
</dbReference>
<keyword evidence="2 4" id="KW-0547">Nucleotide-binding</keyword>
<evidence type="ECO:0000256" key="4">
    <source>
        <dbReference type="PROSITE-ProRule" id="PRU10141"/>
    </source>
</evidence>
<dbReference type="AlphaFoldDB" id="A0A8H7UCT7"/>
<dbReference type="SMART" id="SM00220">
    <property type="entry name" value="S_TKc"/>
    <property type="match status" value="1"/>
</dbReference>
<dbReference type="Proteomes" id="UP000654370">
    <property type="component" value="Unassembled WGS sequence"/>
</dbReference>
<dbReference type="SUPFAM" id="SSF56112">
    <property type="entry name" value="Protein kinase-like (PK-like)"/>
    <property type="match status" value="1"/>
</dbReference>
<dbReference type="PROSITE" id="PS50006">
    <property type="entry name" value="FHA_DOMAIN"/>
    <property type="match status" value="1"/>
</dbReference>
<evidence type="ECO:0000256" key="1">
    <source>
        <dbReference type="ARBA" id="ARBA00005575"/>
    </source>
</evidence>
<dbReference type="SMART" id="SM00240">
    <property type="entry name" value="FHA"/>
    <property type="match status" value="1"/>
</dbReference>
<evidence type="ECO:0000313" key="8">
    <source>
        <dbReference type="EMBL" id="KAG2178220.1"/>
    </source>
</evidence>
<feature type="compositionally biased region" description="Polar residues" evidence="5">
    <location>
        <begin position="40"/>
        <end position="52"/>
    </location>
</feature>
<evidence type="ECO:0000259" key="6">
    <source>
        <dbReference type="PROSITE" id="PS50006"/>
    </source>
</evidence>
<dbReference type="Pfam" id="PF00498">
    <property type="entry name" value="FHA"/>
    <property type="match status" value="1"/>
</dbReference>